<dbReference type="OrthoDB" id="364779at2759"/>
<dbReference type="AlphaFoldDB" id="A0A830D0J2"/>
<protein>
    <submittedName>
        <fullName evidence="3">Protein root UVB sensitive 2 chloroplastic</fullName>
    </submittedName>
</protein>
<evidence type="ECO:0000313" key="3">
    <source>
        <dbReference type="EMBL" id="GFQ03349.1"/>
    </source>
</evidence>
<evidence type="ECO:0000259" key="2">
    <source>
        <dbReference type="Pfam" id="PF04884"/>
    </source>
</evidence>
<proteinExistence type="predicted"/>
<organism evidence="3 4">
    <name type="scientific">Phtheirospermum japonicum</name>
    <dbReference type="NCBI Taxonomy" id="374723"/>
    <lineage>
        <taxon>Eukaryota</taxon>
        <taxon>Viridiplantae</taxon>
        <taxon>Streptophyta</taxon>
        <taxon>Embryophyta</taxon>
        <taxon>Tracheophyta</taxon>
        <taxon>Spermatophyta</taxon>
        <taxon>Magnoliopsida</taxon>
        <taxon>eudicotyledons</taxon>
        <taxon>Gunneridae</taxon>
        <taxon>Pentapetalae</taxon>
        <taxon>asterids</taxon>
        <taxon>lamiids</taxon>
        <taxon>Lamiales</taxon>
        <taxon>Orobanchaceae</taxon>
        <taxon>Orobanchaceae incertae sedis</taxon>
        <taxon>Phtheirospermum</taxon>
    </lineage>
</organism>
<gene>
    <name evidence="3" type="ORF">PHJA_002478700</name>
</gene>
<accession>A0A830D0J2</accession>
<reference evidence="3" key="1">
    <citation type="submission" date="2020-07" db="EMBL/GenBank/DDBJ databases">
        <title>Ethylene signaling mediates host invasion by parasitic plants.</title>
        <authorList>
            <person name="Yoshida S."/>
        </authorList>
    </citation>
    <scope>NUCLEOTIDE SEQUENCE</scope>
    <source>
        <strain evidence="3">Okayama</strain>
    </source>
</reference>
<dbReference type="EMBL" id="BMAC01000820">
    <property type="protein sequence ID" value="GFQ03349.1"/>
    <property type="molecule type" value="Genomic_DNA"/>
</dbReference>
<sequence>MAWILFFALLIPFQSLLFAAGFRPTPAKAMTILKDGMQYVGKLICSNLGVRMDSEPKSWRVLGVDYYLGYSDLSRNQ</sequence>
<keyword evidence="1" id="KW-0732">Signal</keyword>
<dbReference type="Pfam" id="PF04884">
    <property type="entry name" value="UVB_sens_prot"/>
    <property type="match status" value="1"/>
</dbReference>
<feature type="chain" id="PRO_5032389487" evidence="1">
    <location>
        <begin position="22"/>
        <end position="77"/>
    </location>
</feature>
<dbReference type="InterPro" id="IPR054549">
    <property type="entry name" value="UVB_sens_RUS_dom"/>
</dbReference>
<feature type="domain" description="Protein root UVB sensitive/RUS" evidence="2">
    <location>
        <begin position="12"/>
        <end position="63"/>
    </location>
</feature>
<name>A0A830D0J2_9LAMI</name>
<keyword evidence="4" id="KW-1185">Reference proteome</keyword>
<dbReference type="Proteomes" id="UP000653305">
    <property type="component" value="Unassembled WGS sequence"/>
</dbReference>
<comment type="caution">
    <text evidence="3">The sequence shown here is derived from an EMBL/GenBank/DDBJ whole genome shotgun (WGS) entry which is preliminary data.</text>
</comment>
<feature type="signal peptide" evidence="1">
    <location>
        <begin position="1"/>
        <end position="21"/>
    </location>
</feature>
<evidence type="ECO:0000256" key="1">
    <source>
        <dbReference type="SAM" id="SignalP"/>
    </source>
</evidence>
<evidence type="ECO:0000313" key="4">
    <source>
        <dbReference type="Proteomes" id="UP000653305"/>
    </source>
</evidence>